<comment type="similarity">
    <text evidence="1">Belongs to the class-IV pyridoxal-phosphate-dependent aminotransferase family.</text>
</comment>
<dbReference type="InterPro" id="IPR050571">
    <property type="entry name" value="Class-IV_PLP-Dep_Aminotrnsfr"/>
</dbReference>
<dbReference type="SUPFAM" id="SSF52540">
    <property type="entry name" value="P-loop containing nucleoside triphosphate hydrolases"/>
    <property type="match status" value="1"/>
</dbReference>
<dbReference type="PANTHER" id="PTHR42743:SF11">
    <property type="entry name" value="AMINODEOXYCHORISMATE LYASE"/>
    <property type="match status" value="1"/>
</dbReference>
<dbReference type="Proteomes" id="UP000008631">
    <property type="component" value="Chromosome"/>
</dbReference>
<dbReference type="RefSeq" id="WP_013564051.1">
    <property type="nucleotide sequence ID" value="NC_014962.1"/>
</dbReference>
<dbReference type="STRING" id="575540.Isop_1175"/>
<name>E8R5L3_ISOPI</name>
<dbReference type="KEGG" id="ipa:Isop_1175"/>
<sequence length="255" mass="29271">MTTSNSAEPSLRSSAVRIAMWSGPRTISTAMMRSWGNRPDTFVSDEPLYGYYLRKTGANHPAAAEIIATMETDWTKLAAFLSGPIPEGKTIWFQKQMTHHLLPEIQRDWLTQLRHAFLIRDPREMLPSLLKVTPHANLADTGWPQQVELFEWVAERYGEIPPVVDSRDVLEHPRGVLSRLCERLGVPFHEAMLSWPPGPRKTDGIWAPYWYQAVEQSTGFQPYTPKTEAVPESRRDLLNRCIELYEQLAVHRIRP</sequence>
<dbReference type="GO" id="GO:0019752">
    <property type="term" value="P:carboxylic acid metabolic process"/>
    <property type="evidence" value="ECO:0007669"/>
    <property type="project" value="TreeGrafter"/>
</dbReference>
<organism evidence="2 3">
    <name type="scientific">Isosphaera pallida (strain ATCC 43644 / DSM 9630 / IS1B)</name>
    <dbReference type="NCBI Taxonomy" id="575540"/>
    <lineage>
        <taxon>Bacteria</taxon>
        <taxon>Pseudomonadati</taxon>
        <taxon>Planctomycetota</taxon>
        <taxon>Planctomycetia</taxon>
        <taxon>Isosphaerales</taxon>
        <taxon>Isosphaeraceae</taxon>
        <taxon>Isosphaera</taxon>
    </lineage>
</organism>
<evidence type="ECO:0000313" key="3">
    <source>
        <dbReference type="Proteomes" id="UP000008631"/>
    </source>
</evidence>
<protein>
    <recommendedName>
        <fullName evidence="4">Branched-chain amino acid aminotransferase</fullName>
    </recommendedName>
</protein>
<evidence type="ECO:0000313" key="2">
    <source>
        <dbReference type="EMBL" id="ADV61762.1"/>
    </source>
</evidence>
<dbReference type="PANTHER" id="PTHR42743">
    <property type="entry name" value="AMINO-ACID AMINOTRANSFERASE"/>
    <property type="match status" value="1"/>
</dbReference>
<gene>
    <name evidence="2" type="ordered locus">Isop_1175</name>
</gene>
<dbReference type="Pfam" id="PF19798">
    <property type="entry name" value="Sulfotransfer_5"/>
    <property type="match status" value="1"/>
</dbReference>
<evidence type="ECO:0008006" key="4">
    <source>
        <dbReference type="Google" id="ProtNLM"/>
    </source>
</evidence>
<reference key="1">
    <citation type="submission" date="2010-11" db="EMBL/GenBank/DDBJ databases">
        <title>The complete sequence of chromosome of Isophaera pallida ATCC 43644.</title>
        <authorList>
            <consortium name="US DOE Joint Genome Institute (JGI-PGF)"/>
            <person name="Lucas S."/>
            <person name="Copeland A."/>
            <person name="Lapidus A."/>
            <person name="Bruce D."/>
            <person name="Goodwin L."/>
            <person name="Pitluck S."/>
            <person name="Kyrpides N."/>
            <person name="Mavromatis K."/>
            <person name="Pagani I."/>
            <person name="Ivanova N."/>
            <person name="Saunders E."/>
            <person name="Brettin T."/>
            <person name="Detter J.C."/>
            <person name="Han C."/>
            <person name="Tapia R."/>
            <person name="Land M."/>
            <person name="Hauser L."/>
            <person name="Markowitz V."/>
            <person name="Cheng J.-F."/>
            <person name="Hugenholtz P."/>
            <person name="Woyke T."/>
            <person name="Wu D."/>
            <person name="Eisen J.A."/>
        </authorList>
    </citation>
    <scope>NUCLEOTIDE SEQUENCE</scope>
    <source>
        <strain>ATCC 43644</strain>
    </source>
</reference>
<dbReference type="HOGENOM" id="CLU_033907_1_1_0"/>
<dbReference type="eggNOG" id="ENOG502Z954">
    <property type="taxonomic scope" value="Bacteria"/>
</dbReference>
<dbReference type="Gene3D" id="3.40.50.300">
    <property type="entry name" value="P-loop containing nucleotide triphosphate hydrolases"/>
    <property type="match status" value="1"/>
</dbReference>
<dbReference type="EMBL" id="CP002353">
    <property type="protein sequence ID" value="ADV61762.1"/>
    <property type="molecule type" value="Genomic_DNA"/>
</dbReference>
<reference evidence="2 3" key="2">
    <citation type="journal article" date="2011" name="Stand. Genomic Sci.">
        <title>Complete genome sequence of Isosphaera pallida type strain (IS1B).</title>
        <authorList>
            <consortium name="US DOE Joint Genome Institute (JGI-PGF)"/>
            <person name="Goker M."/>
            <person name="Cleland D."/>
            <person name="Saunders E."/>
            <person name="Lapidus A."/>
            <person name="Nolan M."/>
            <person name="Lucas S."/>
            <person name="Hammon N."/>
            <person name="Deshpande S."/>
            <person name="Cheng J.F."/>
            <person name="Tapia R."/>
            <person name="Han C."/>
            <person name="Goodwin L."/>
            <person name="Pitluck S."/>
            <person name="Liolios K."/>
            <person name="Pagani I."/>
            <person name="Ivanova N."/>
            <person name="Mavromatis K."/>
            <person name="Pati A."/>
            <person name="Chen A."/>
            <person name="Palaniappan K."/>
            <person name="Land M."/>
            <person name="Hauser L."/>
            <person name="Chang Y.J."/>
            <person name="Jeffries C.D."/>
            <person name="Detter J.C."/>
            <person name="Beck B."/>
            <person name="Woyke T."/>
            <person name="Bristow J."/>
            <person name="Eisen J.A."/>
            <person name="Markowitz V."/>
            <person name="Hugenholtz P."/>
            <person name="Kyrpides N.C."/>
            <person name="Klenk H.P."/>
        </authorList>
    </citation>
    <scope>NUCLEOTIDE SEQUENCE [LARGE SCALE GENOMIC DNA]</scope>
    <source>
        <strain evidence="3">ATCC 43644 / DSM 9630 / IS1B</strain>
    </source>
</reference>
<dbReference type="InParanoid" id="E8R5L3"/>
<evidence type="ECO:0000256" key="1">
    <source>
        <dbReference type="ARBA" id="ARBA00009320"/>
    </source>
</evidence>
<keyword evidence="3" id="KW-1185">Reference proteome</keyword>
<dbReference type="InterPro" id="IPR027417">
    <property type="entry name" value="P-loop_NTPase"/>
</dbReference>
<accession>E8R5L3</accession>
<dbReference type="AlphaFoldDB" id="E8R5L3"/>
<proteinExistence type="inferred from homology"/>